<reference evidence="1" key="2">
    <citation type="submission" date="2025-09" db="UniProtKB">
        <authorList>
            <consortium name="Ensembl"/>
        </authorList>
    </citation>
    <scope>IDENTIFICATION</scope>
</reference>
<reference evidence="1" key="1">
    <citation type="submission" date="2025-08" db="UniProtKB">
        <authorList>
            <consortium name="Ensembl"/>
        </authorList>
    </citation>
    <scope>IDENTIFICATION</scope>
</reference>
<keyword evidence="2" id="KW-1185">Reference proteome</keyword>
<protein>
    <recommendedName>
        <fullName evidence="3">Integrase zinc-binding domain-containing protein</fullName>
    </recommendedName>
</protein>
<proteinExistence type="predicted"/>
<sequence>GTCMVYRWVGLAKWAHQKCGHLGEKATYKWAQERGIVTSLDMIKTIAQCPVCQHTHKCPVPNIIKEELGRGKLTGQICQMDYIGPLPQD</sequence>
<dbReference type="AlphaFoldDB" id="A0A663MLM7"/>
<evidence type="ECO:0000313" key="1">
    <source>
        <dbReference type="Ensembl" id="ENSACUP00000012178.1"/>
    </source>
</evidence>
<dbReference type="Ensembl" id="ENSACUT00000013004.1">
    <property type="protein sequence ID" value="ENSACUP00000012178.1"/>
    <property type="gene ID" value="ENSACUG00000008233.1"/>
</dbReference>
<dbReference type="Proteomes" id="UP000472269">
    <property type="component" value="Unplaced"/>
</dbReference>
<accession>A0A663MLM7</accession>
<evidence type="ECO:0008006" key="3">
    <source>
        <dbReference type="Google" id="ProtNLM"/>
    </source>
</evidence>
<organism evidence="1 2">
    <name type="scientific">Athene cunicularia</name>
    <name type="common">Burrowing owl</name>
    <name type="synonym">Speotyto cunicularia</name>
    <dbReference type="NCBI Taxonomy" id="194338"/>
    <lineage>
        <taxon>Eukaryota</taxon>
        <taxon>Metazoa</taxon>
        <taxon>Chordata</taxon>
        <taxon>Craniata</taxon>
        <taxon>Vertebrata</taxon>
        <taxon>Euteleostomi</taxon>
        <taxon>Archelosauria</taxon>
        <taxon>Archosauria</taxon>
        <taxon>Dinosauria</taxon>
        <taxon>Saurischia</taxon>
        <taxon>Theropoda</taxon>
        <taxon>Coelurosauria</taxon>
        <taxon>Aves</taxon>
        <taxon>Neognathae</taxon>
        <taxon>Neoaves</taxon>
        <taxon>Telluraves</taxon>
        <taxon>Strigiformes</taxon>
        <taxon>Strigidae</taxon>
        <taxon>Athene</taxon>
    </lineage>
</organism>
<evidence type="ECO:0000313" key="2">
    <source>
        <dbReference type="Proteomes" id="UP000472269"/>
    </source>
</evidence>
<name>A0A663MLM7_ATHCN</name>